<evidence type="ECO:0000259" key="5">
    <source>
        <dbReference type="PROSITE" id="PS51635"/>
    </source>
</evidence>
<evidence type="ECO:0000313" key="7">
    <source>
        <dbReference type="Proteomes" id="UP000598271"/>
    </source>
</evidence>
<dbReference type="PROSITE" id="PS51635">
    <property type="entry name" value="PNPLA"/>
    <property type="match status" value="1"/>
</dbReference>
<organism evidence="6 7">
    <name type="scientific">Persicitalea jodogahamensis</name>
    <dbReference type="NCBI Taxonomy" id="402147"/>
    <lineage>
        <taxon>Bacteria</taxon>
        <taxon>Pseudomonadati</taxon>
        <taxon>Bacteroidota</taxon>
        <taxon>Cytophagia</taxon>
        <taxon>Cytophagales</taxon>
        <taxon>Spirosomataceae</taxon>
        <taxon>Persicitalea</taxon>
    </lineage>
</organism>
<keyword evidence="2 4" id="KW-0442">Lipid degradation</keyword>
<dbReference type="PANTHER" id="PTHR14226:SF57">
    <property type="entry name" value="BLR7027 PROTEIN"/>
    <property type="match status" value="1"/>
</dbReference>
<reference evidence="6 7" key="1">
    <citation type="journal article" date="2014" name="Int. J. Syst. Evol. Microbiol.">
        <title>Complete genome sequence of Corynebacterium casei LMG S-19264T (=DSM 44701T), isolated from a smear-ripened cheese.</title>
        <authorList>
            <consortium name="US DOE Joint Genome Institute (JGI-PGF)"/>
            <person name="Walter F."/>
            <person name="Albersmeier A."/>
            <person name="Kalinowski J."/>
            <person name="Ruckert C."/>
        </authorList>
    </citation>
    <scope>NUCLEOTIDE SEQUENCE [LARGE SCALE GENOMIC DNA]</scope>
    <source>
        <strain evidence="6 7">KCTC 12866</strain>
    </source>
</reference>
<evidence type="ECO:0000256" key="3">
    <source>
        <dbReference type="ARBA" id="ARBA00023098"/>
    </source>
</evidence>
<accession>A0A8J3DAQ6</accession>
<feature type="active site" description="Nucleophile" evidence="4">
    <location>
        <position position="37"/>
    </location>
</feature>
<sequence>MKALILGGGSMKGAFQVGAAKAVLEDGFAPDMIYGVSVGALNATYLVNEAGKQDLENGCIDWPVVGRNLMAFWIKHITQPQDVAILRSRMSLGFNTLMSRFNGLLDPAPLHNLIRHHTDAFVLRNSPVRIKVGAVNITHGDIVYASPDDEFFMDYVRASSSLPMLMPAVPIGSKTEQYLDGGLRVVAPIHEAIRDGAREIVLIACHAKQLYSRENFSSRNLISLIERVKDVTVNQIVNNDIEWAEGYAERSVLRGDPIKLTIIRPEEPLLLDLQGFSSEDITRLILEGYKIGLDSLKRAKGGAKRNTR</sequence>
<keyword evidence="7" id="KW-1185">Reference proteome</keyword>
<dbReference type="InterPro" id="IPR002641">
    <property type="entry name" value="PNPLA_dom"/>
</dbReference>
<feature type="active site" description="Proton acceptor" evidence="4">
    <location>
        <position position="180"/>
    </location>
</feature>
<feature type="domain" description="PNPLA" evidence="5">
    <location>
        <begin position="4"/>
        <end position="193"/>
    </location>
</feature>
<feature type="short sequence motif" description="GXSXG" evidence="4">
    <location>
        <begin position="35"/>
        <end position="39"/>
    </location>
</feature>
<dbReference type="InterPro" id="IPR016035">
    <property type="entry name" value="Acyl_Trfase/lysoPLipase"/>
</dbReference>
<evidence type="ECO:0000256" key="4">
    <source>
        <dbReference type="PROSITE-ProRule" id="PRU01161"/>
    </source>
</evidence>
<gene>
    <name evidence="6" type="ORF">GCM10007390_24140</name>
</gene>
<dbReference type="Proteomes" id="UP000598271">
    <property type="component" value="Unassembled WGS sequence"/>
</dbReference>
<keyword evidence="1 4" id="KW-0378">Hydrolase</keyword>
<dbReference type="EMBL" id="BMXF01000002">
    <property type="protein sequence ID" value="GHB69700.1"/>
    <property type="molecule type" value="Genomic_DNA"/>
</dbReference>
<name>A0A8J3DAQ6_9BACT</name>
<dbReference type="InterPro" id="IPR050301">
    <property type="entry name" value="NTE"/>
</dbReference>
<protein>
    <recommendedName>
        <fullName evidence="5">PNPLA domain-containing protein</fullName>
    </recommendedName>
</protein>
<comment type="caution">
    <text evidence="6">The sequence shown here is derived from an EMBL/GenBank/DDBJ whole genome shotgun (WGS) entry which is preliminary data.</text>
</comment>
<comment type="caution">
    <text evidence="4">Lacks conserved residue(s) required for the propagation of feature annotation.</text>
</comment>
<dbReference type="GO" id="GO:0016787">
    <property type="term" value="F:hydrolase activity"/>
    <property type="evidence" value="ECO:0007669"/>
    <property type="project" value="UniProtKB-UniRule"/>
</dbReference>
<dbReference type="GO" id="GO:0016042">
    <property type="term" value="P:lipid catabolic process"/>
    <property type="evidence" value="ECO:0007669"/>
    <property type="project" value="UniProtKB-UniRule"/>
</dbReference>
<proteinExistence type="predicted"/>
<evidence type="ECO:0000256" key="1">
    <source>
        <dbReference type="ARBA" id="ARBA00022801"/>
    </source>
</evidence>
<evidence type="ECO:0000313" key="6">
    <source>
        <dbReference type="EMBL" id="GHB69700.1"/>
    </source>
</evidence>
<dbReference type="AlphaFoldDB" id="A0A8J3DAQ6"/>
<dbReference type="RefSeq" id="WP_189564691.1">
    <property type="nucleotide sequence ID" value="NZ_BMXF01000002.1"/>
</dbReference>
<keyword evidence="3 4" id="KW-0443">Lipid metabolism</keyword>
<dbReference type="SUPFAM" id="SSF52151">
    <property type="entry name" value="FabD/lysophospholipase-like"/>
    <property type="match status" value="1"/>
</dbReference>
<feature type="short sequence motif" description="DGA/G" evidence="4">
    <location>
        <begin position="180"/>
        <end position="182"/>
    </location>
</feature>
<dbReference type="Pfam" id="PF01734">
    <property type="entry name" value="Patatin"/>
    <property type="match status" value="1"/>
</dbReference>
<dbReference type="Gene3D" id="3.40.1090.10">
    <property type="entry name" value="Cytosolic phospholipase A2 catalytic domain"/>
    <property type="match status" value="2"/>
</dbReference>
<dbReference type="PANTHER" id="PTHR14226">
    <property type="entry name" value="NEUROPATHY TARGET ESTERASE/SWISS CHEESE D.MELANOGASTER"/>
    <property type="match status" value="1"/>
</dbReference>
<evidence type="ECO:0000256" key="2">
    <source>
        <dbReference type="ARBA" id="ARBA00022963"/>
    </source>
</evidence>